<keyword evidence="3" id="KW-0012">Acyltransferase</keyword>
<feature type="transmembrane region" description="Helical" evidence="1">
    <location>
        <begin position="301"/>
        <end position="319"/>
    </location>
</feature>
<feature type="transmembrane region" description="Helical" evidence="1">
    <location>
        <begin position="27"/>
        <end position="43"/>
    </location>
</feature>
<dbReference type="PANTHER" id="PTHR23028:SF131">
    <property type="entry name" value="BLR2367 PROTEIN"/>
    <property type="match status" value="1"/>
</dbReference>
<accession>A0A3P1BMS7</accession>
<evidence type="ECO:0000259" key="2">
    <source>
        <dbReference type="Pfam" id="PF01757"/>
    </source>
</evidence>
<comment type="caution">
    <text evidence="3">The sequence shown here is derived from an EMBL/GenBank/DDBJ whole genome shotgun (WGS) entry which is preliminary data.</text>
</comment>
<name>A0A3P1BMS7_9BACT</name>
<reference evidence="3 4" key="1">
    <citation type="submission" date="2018-11" db="EMBL/GenBank/DDBJ databases">
        <authorList>
            <person name="Zhou Z."/>
            <person name="Wang G."/>
        </authorList>
    </citation>
    <scope>NUCLEOTIDE SEQUENCE [LARGE SCALE GENOMIC DNA]</scope>
    <source>
        <strain evidence="3 4">KCTC52004</strain>
    </source>
</reference>
<feature type="transmembrane region" description="Helical" evidence="1">
    <location>
        <begin position="210"/>
        <end position="229"/>
    </location>
</feature>
<dbReference type="GO" id="GO:0000271">
    <property type="term" value="P:polysaccharide biosynthetic process"/>
    <property type="evidence" value="ECO:0007669"/>
    <property type="project" value="TreeGrafter"/>
</dbReference>
<evidence type="ECO:0000313" key="3">
    <source>
        <dbReference type="EMBL" id="RRB02387.1"/>
    </source>
</evidence>
<proteinExistence type="predicted"/>
<dbReference type="InterPro" id="IPR002656">
    <property type="entry name" value="Acyl_transf_3_dom"/>
</dbReference>
<dbReference type="PANTHER" id="PTHR23028">
    <property type="entry name" value="ACETYLTRANSFERASE"/>
    <property type="match status" value="1"/>
</dbReference>
<dbReference type="GO" id="GO:0016747">
    <property type="term" value="F:acyltransferase activity, transferring groups other than amino-acyl groups"/>
    <property type="evidence" value="ECO:0007669"/>
    <property type="project" value="InterPro"/>
</dbReference>
<gene>
    <name evidence="3" type="ORF">EHT25_18130</name>
</gene>
<dbReference type="AlphaFoldDB" id="A0A3P1BMS7"/>
<feature type="transmembrane region" description="Helical" evidence="1">
    <location>
        <begin position="325"/>
        <end position="343"/>
    </location>
</feature>
<dbReference type="GO" id="GO:0016020">
    <property type="term" value="C:membrane"/>
    <property type="evidence" value="ECO:0007669"/>
    <property type="project" value="TreeGrafter"/>
</dbReference>
<keyword evidence="1" id="KW-0812">Transmembrane</keyword>
<dbReference type="EMBL" id="RQJO01000009">
    <property type="protein sequence ID" value="RRB02387.1"/>
    <property type="molecule type" value="Genomic_DNA"/>
</dbReference>
<feature type="transmembrane region" description="Helical" evidence="1">
    <location>
        <begin position="102"/>
        <end position="119"/>
    </location>
</feature>
<dbReference type="OrthoDB" id="290051at2"/>
<evidence type="ECO:0000313" key="4">
    <source>
        <dbReference type="Proteomes" id="UP000271925"/>
    </source>
</evidence>
<dbReference type="Proteomes" id="UP000271925">
    <property type="component" value="Unassembled WGS sequence"/>
</dbReference>
<sequence length="391" mass="44245">MYVPANILSMITQTSTCRPKSIESIRALRAVAALLVTLFHLAMKMETTTIHSPVLRCFKSGFGGVDVFFIISGFIITHTNLTKINCPHLLPTYLKKRLGRIYAIYWPTVLLATLLLLWLSRLAPALQWLSFPVNPVGVLKAVVLLPTHESTLPVTWTLSYEIYFYVLFGLVIASRFLLIIPLFILGATLLTGLAECFGKTALFQFPFHDFFFSPFNLEFCLGIGVYFLTRRCTFKISRSVVAAAIGCFFLTGELIDPALIWQRILGFGIPGSVILAGLVSWEQSDRCRYPDWLLKLGDASYILYLIHVPIIMVLTQAMMRLSLSDYVVTANFILIGVLCWGSWQLHLRIEKPILAWISIRQFRPIGFRNRFTGISLMRIGKPQTAHKMVTR</sequence>
<dbReference type="Pfam" id="PF01757">
    <property type="entry name" value="Acyl_transf_3"/>
    <property type="match status" value="1"/>
</dbReference>
<feature type="transmembrane region" description="Helical" evidence="1">
    <location>
        <begin position="261"/>
        <end position="281"/>
    </location>
</feature>
<keyword evidence="4" id="KW-1185">Reference proteome</keyword>
<evidence type="ECO:0000256" key="1">
    <source>
        <dbReference type="SAM" id="Phobius"/>
    </source>
</evidence>
<keyword evidence="3" id="KW-0808">Transferase</keyword>
<keyword evidence="1" id="KW-0472">Membrane</keyword>
<feature type="transmembrane region" description="Helical" evidence="1">
    <location>
        <begin position="165"/>
        <end position="190"/>
    </location>
</feature>
<feature type="transmembrane region" description="Helical" evidence="1">
    <location>
        <begin position="236"/>
        <end position="255"/>
    </location>
</feature>
<feature type="transmembrane region" description="Helical" evidence="1">
    <location>
        <begin position="63"/>
        <end position="81"/>
    </location>
</feature>
<organism evidence="3 4">
    <name type="scientific">Larkinella rosea</name>
    <dbReference type="NCBI Taxonomy" id="2025312"/>
    <lineage>
        <taxon>Bacteria</taxon>
        <taxon>Pseudomonadati</taxon>
        <taxon>Bacteroidota</taxon>
        <taxon>Cytophagia</taxon>
        <taxon>Cytophagales</taxon>
        <taxon>Spirosomataceae</taxon>
        <taxon>Larkinella</taxon>
    </lineage>
</organism>
<protein>
    <submittedName>
        <fullName evidence="3">Acyltransferase</fullName>
    </submittedName>
</protein>
<keyword evidence="1" id="KW-1133">Transmembrane helix</keyword>
<dbReference type="InterPro" id="IPR050879">
    <property type="entry name" value="Acyltransferase_3"/>
</dbReference>
<feature type="domain" description="Acyltransferase 3" evidence="2">
    <location>
        <begin position="23"/>
        <end position="338"/>
    </location>
</feature>